<organism evidence="1 2">
    <name type="scientific">Rhizoctonia solani</name>
    <dbReference type="NCBI Taxonomy" id="456999"/>
    <lineage>
        <taxon>Eukaryota</taxon>
        <taxon>Fungi</taxon>
        <taxon>Dikarya</taxon>
        <taxon>Basidiomycota</taxon>
        <taxon>Agaricomycotina</taxon>
        <taxon>Agaricomycetes</taxon>
        <taxon>Cantharellales</taxon>
        <taxon>Ceratobasidiaceae</taxon>
        <taxon>Rhizoctonia</taxon>
    </lineage>
</organism>
<evidence type="ECO:0000313" key="1">
    <source>
        <dbReference type="EMBL" id="CAE6542135.1"/>
    </source>
</evidence>
<evidence type="ECO:0000313" key="2">
    <source>
        <dbReference type="Proteomes" id="UP000663843"/>
    </source>
</evidence>
<reference evidence="1" key="1">
    <citation type="submission" date="2021-01" db="EMBL/GenBank/DDBJ databases">
        <authorList>
            <person name="Kaushik A."/>
        </authorList>
    </citation>
    <scope>NUCLEOTIDE SEQUENCE</scope>
    <source>
        <strain evidence="1">AG2-2IIIB</strain>
    </source>
</reference>
<gene>
    <name evidence="1" type="ORF">RDB_LOCUS199610</name>
</gene>
<proteinExistence type="predicted"/>
<dbReference type="Gene3D" id="1.20.1280.50">
    <property type="match status" value="1"/>
</dbReference>
<dbReference type="Proteomes" id="UP000663843">
    <property type="component" value="Unassembled WGS sequence"/>
</dbReference>
<accession>A0A8H3HVZ1</accession>
<protein>
    <recommendedName>
        <fullName evidence="3">F-box-like domain protein</fullName>
    </recommendedName>
</protein>
<comment type="caution">
    <text evidence="1">The sequence shown here is derived from an EMBL/GenBank/DDBJ whole genome shotgun (WGS) entry which is preliminary data.</text>
</comment>
<dbReference type="AlphaFoldDB" id="A0A8H3HVZ1"/>
<dbReference type="EMBL" id="CAJMWT010010439">
    <property type="protein sequence ID" value="CAE6542135.1"/>
    <property type="molecule type" value="Genomic_DNA"/>
</dbReference>
<evidence type="ECO:0008006" key="3">
    <source>
        <dbReference type="Google" id="ProtNLM"/>
    </source>
</evidence>
<sequence>MLDELNHASERLELALDQYLSVCTFIRDSCLRSGFHANDELFYNSLKSEQNKLLGHKRKLEEAQTAINVIRNTNPATNINSLPPEILIRIFSLVIDNQLCLIHSHYPYPPGISRESNRIRFPDSLSYVCSSWRRLTINIPHFWSHIDIALNHPLNPRLFERAKVFITRSGNVPLEVHICDPCSRETPSSDGFISSPSYGNSPQKALTRDPKTLHNFRFLLSSPAPIKSLNLDLVFEDGFQDYHVASLEYFLGNCTPEVLKCFSMQQRDFSYNHAQFIEPADRPQTRSNRLLAIPSQDLEHLWLSTTILRLNGSCPPWSSQAYHGLVELRLGDKVPDIRESQLVNILRLSPKLRVLHIKTTPQDSIPLDQTVEPVFLEDLEELDINQESEIRYTHGDFLRWIVPGSKPLQLTFYGSPAKIGPPQFCARSKVTRFFLERYILDSFVDMIRQSPWLEILAVNADNFIPSNLGLILPPIDQSYPEGLASTTRINTLYLLKFSDLPFEDIQAAVHLYSVKHLMIRCTSISYETEEGRKVAEDPQEIKTKLSTLQPLPVIEYLDSHSPHEPEHWWYS</sequence>
<name>A0A8H3HVZ1_9AGAM</name>